<evidence type="ECO:0000313" key="4">
    <source>
        <dbReference type="Proteomes" id="UP001231518"/>
    </source>
</evidence>
<evidence type="ECO:0000259" key="1">
    <source>
        <dbReference type="PROSITE" id="PS50994"/>
    </source>
</evidence>
<dbReference type="InterPro" id="IPR001584">
    <property type="entry name" value="Integrase_cat-core"/>
</dbReference>
<dbReference type="EMBL" id="JARGEI010000007">
    <property type="protein sequence ID" value="KAJ8728857.1"/>
    <property type="molecule type" value="Genomic_DNA"/>
</dbReference>
<dbReference type="GO" id="GO:0003676">
    <property type="term" value="F:nucleic acid binding"/>
    <property type="evidence" value="ECO:0007669"/>
    <property type="project" value="InterPro"/>
</dbReference>
<gene>
    <name evidence="2" type="ORF">PYW07_005707</name>
    <name evidence="3" type="ORF">PYW07_006553</name>
</gene>
<dbReference type="PANTHER" id="PTHR47331">
    <property type="entry name" value="PHD-TYPE DOMAIN-CONTAINING PROTEIN"/>
    <property type="match status" value="1"/>
</dbReference>
<keyword evidence="4" id="KW-1185">Reference proteome</keyword>
<sequence>MNHEHLRLFHAGPQLTLASVRDKYWLIGGRRLARNTVQRCVTCVRLRAVTVQPIMGHLPEARINPTFPFHSVGVDFAGPFMIASRKGRGSRNTKCYLCLFVCLSTKAVHLELVSDLSTQAFILCLKRFVSRRGKPYQIYCDNGRNFVGANNELSKVLRSSRRSVYEFSNNEGIKFVFSPAYSPHFGGIFEAGIKSAKHHLKRVAGNAALTFEELATLFAQIESILNSRPLSPLSSNCTDPSPLTPGHFLIGRPLMSIPTAPIHANRPNRYELIEKIRQHFWERWSREYIAELQQRTKWRRPQQALACGDVVIVKEDNLPPLQWRLGRVSRLYQGTDGVGRVADVTTSKGVIRRAVNRLCLLPNQVEG</sequence>
<proteinExistence type="predicted"/>
<evidence type="ECO:0000313" key="2">
    <source>
        <dbReference type="EMBL" id="KAJ8717777.1"/>
    </source>
</evidence>
<dbReference type="Proteomes" id="UP001231518">
    <property type="component" value="Chromosome 19"/>
</dbReference>
<evidence type="ECO:0000313" key="3">
    <source>
        <dbReference type="EMBL" id="KAJ8728857.1"/>
    </source>
</evidence>
<dbReference type="Proteomes" id="UP001231518">
    <property type="component" value="Chromosome 18"/>
</dbReference>
<dbReference type="AlphaFoldDB" id="A0AAD7YIS5"/>
<reference evidence="2" key="1">
    <citation type="submission" date="2023-03" db="EMBL/GenBank/DDBJ databases">
        <title>Chromosome-level genomes of two armyworms, Mythimna separata and Mythimna loreyi, provide insights into the biosynthesis and reception of sex pheromones.</title>
        <authorList>
            <person name="Zhao H."/>
        </authorList>
    </citation>
    <scope>NUCLEOTIDE SEQUENCE</scope>
    <source>
        <strain evidence="2">BeijingLab</strain>
        <tissue evidence="2">Pupa</tissue>
    </source>
</reference>
<dbReference type="InterPro" id="IPR040676">
    <property type="entry name" value="DUF5641"/>
</dbReference>
<dbReference type="InterPro" id="IPR012337">
    <property type="entry name" value="RNaseH-like_sf"/>
</dbReference>
<comment type="caution">
    <text evidence="2">The sequence shown here is derived from an EMBL/GenBank/DDBJ whole genome shotgun (WGS) entry which is preliminary data.</text>
</comment>
<dbReference type="PROSITE" id="PS50994">
    <property type="entry name" value="INTEGRASE"/>
    <property type="match status" value="1"/>
</dbReference>
<protein>
    <recommendedName>
        <fullName evidence="1">Integrase catalytic domain-containing protein</fullName>
    </recommendedName>
</protein>
<dbReference type="EMBL" id="JARGEI010000016">
    <property type="protein sequence ID" value="KAJ8717777.1"/>
    <property type="molecule type" value="Genomic_DNA"/>
</dbReference>
<dbReference type="Pfam" id="PF17921">
    <property type="entry name" value="Integrase_H2C2"/>
    <property type="match status" value="1"/>
</dbReference>
<dbReference type="InterPro" id="IPR036397">
    <property type="entry name" value="RNaseH_sf"/>
</dbReference>
<feature type="domain" description="Integrase catalytic" evidence="1">
    <location>
        <begin position="64"/>
        <end position="253"/>
    </location>
</feature>
<organism evidence="2 4">
    <name type="scientific">Mythimna separata</name>
    <name type="common">Oriental armyworm</name>
    <name type="synonym">Pseudaletia separata</name>
    <dbReference type="NCBI Taxonomy" id="271217"/>
    <lineage>
        <taxon>Eukaryota</taxon>
        <taxon>Metazoa</taxon>
        <taxon>Ecdysozoa</taxon>
        <taxon>Arthropoda</taxon>
        <taxon>Hexapoda</taxon>
        <taxon>Insecta</taxon>
        <taxon>Pterygota</taxon>
        <taxon>Neoptera</taxon>
        <taxon>Endopterygota</taxon>
        <taxon>Lepidoptera</taxon>
        <taxon>Glossata</taxon>
        <taxon>Ditrysia</taxon>
        <taxon>Noctuoidea</taxon>
        <taxon>Noctuidae</taxon>
        <taxon>Noctuinae</taxon>
        <taxon>Hadenini</taxon>
        <taxon>Mythimna</taxon>
    </lineage>
</organism>
<accession>A0AAD7YIS5</accession>
<dbReference type="Pfam" id="PF18701">
    <property type="entry name" value="DUF5641"/>
    <property type="match status" value="1"/>
</dbReference>
<dbReference type="SUPFAM" id="SSF53098">
    <property type="entry name" value="Ribonuclease H-like"/>
    <property type="match status" value="1"/>
</dbReference>
<dbReference type="Gene3D" id="3.30.420.10">
    <property type="entry name" value="Ribonuclease H-like superfamily/Ribonuclease H"/>
    <property type="match status" value="1"/>
</dbReference>
<name>A0AAD7YIS5_MYTSE</name>
<dbReference type="PANTHER" id="PTHR47331:SF1">
    <property type="entry name" value="GAG-LIKE PROTEIN"/>
    <property type="match status" value="1"/>
</dbReference>
<dbReference type="InterPro" id="IPR041588">
    <property type="entry name" value="Integrase_H2C2"/>
</dbReference>
<dbReference type="GO" id="GO:0015074">
    <property type="term" value="P:DNA integration"/>
    <property type="evidence" value="ECO:0007669"/>
    <property type="project" value="InterPro"/>
</dbReference>